<keyword evidence="4" id="KW-1185">Reference proteome</keyword>
<evidence type="ECO:0000259" key="2">
    <source>
        <dbReference type="Pfam" id="PF25583"/>
    </source>
</evidence>
<dbReference type="Pfam" id="PF13280">
    <property type="entry name" value="WYL"/>
    <property type="match status" value="1"/>
</dbReference>
<reference evidence="3 4" key="1">
    <citation type="submission" date="2016-06" db="EMBL/GenBank/DDBJ databases">
        <title>Complete genome sequence of a saline-alkali tolerant type strain Dietzia timorensis ID05-A0528T.</title>
        <authorList>
            <person name="Wu X."/>
        </authorList>
    </citation>
    <scope>NUCLEOTIDE SEQUENCE [LARGE SCALE GENOMIC DNA]</scope>
    <source>
        <strain evidence="3 4">ID05-A0528</strain>
    </source>
</reference>
<dbReference type="InterPro" id="IPR026881">
    <property type="entry name" value="WYL_dom"/>
</dbReference>
<dbReference type="STRING" id="499555.BJL86_1629"/>
<organism evidence="3 4">
    <name type="scientific">Dietzia timorensis</name>
    <dbReference type="NCBI Taxonomy" id="499555"/>
    <lineage>
        <taxon>Bacteria</taxon>
        <taxon>Bacillati</taxon>
        <taxon>Actinomycetota</taxon>
        <taxon>Actinomycetes</taxon>
        <taxon>Mycobacteriales</taxon>
        <taxon>Dietziaceae</taxon>
        <taxon>Dietzia</taxon>
    </lineage>
</organism>
<proteinExistence type="predicted"/>
<dbReference type="InterPro" id="IPR051534">
    <property type="entry name" value="CBASS_pafABC_assoc_protein"/>
</dbReference>
<dbReference type="PANTHER" id="PTHR34580">
    <property type="match status" value="1"/>
</dbReference>
<dbReference type="PANTHER" id="PTHR34580:SF3">
    <property type="entry name" value="PROTEIN PAFB"/>
    <property type="match status" value="1"/>
</dbReference>
<dbReference type="PROSITE" id="PS52050">
    <property type="entry name" value="WYL"/>
    <property type="match status" value="1"/>
</dbReference>
<evidence type="ECO:0000313" key="4">
    <source>
        <dbReference type="Proteomes" id="UP000186104"/>
    </source>
</evidence>
<dbReference type="OrthoDB" id="3268930at2"/>
<feature type="domain" description="WYL" evidence="1">
    <location>
        <begin position="155"/>
        <end position="212"/>
    </location>
</feature>
<accession>A0A173LJA9</accession>
<dbReference type="EMBL" id="CP015961">
    <property type="protein sequence ID" value="ANI92406.1"/>
    <property type="molecule type" value="Genomic_DNA"/>
</dbReference>
<sequence length="324" mass="35218">MSTSKSQRLVNLVICLLSREQFISAEQIRYTVQGYEDASTQSSFERTFERDKAELEAAGVHLETGPTMDNEATPGYRIRRADVELPPLELTPRAAGVLAIVSEVWSGAARNAELTGALTKLRAGGIRPQLATPVAADPGDSRELELAADLAEFSTKNLVVTFCHTGAGELDPLPRRLEPWLVGTHEAHWYVVGYDLDRDDVRCFRLSRIAELSPVKNQTAEHPRPPVEEIQRILEESVRTFDPSIDARVWVAKGSGAELRAHSHRSTESALGGVDGEELELSSVSLVTIAELVAGAGPNARALEPPELVDAVTGTLRAALEAVR</sequence>
<dbReference type="RefSeq" id="WP_067471192.1">
    <property type="nucleotide sequence ID" value="NZ_CP015961.1"/>
</dbReference>
<protein>
    <submittedName>
        <fullName evidence="3">Protein PafB</fullName>
    </submittedName>
</protein>
<feature type="domain" description="WCX" evidence="2">
    <location>
        <begin position="244"/>
        <end position="320"/>
    </location>
</feature>
<dbReference type="AlphaFoldDB" id="A0A173LJA9"/>
<dbReference type="Pfam" id="PF25583">
    <property type="entry name" value="WCX"/>
    <property type="match status" value="1"/>
</dbReference>
<dbReference type="InterPro" id="IPR057727">
    <property type="entry name" value="WCX_dom"/>
</dbReference>
<name>A0A173LJA9_9ACTN</name>
<evidence type="ECO:0000259" key="1">
    <source>
        <dbReference type="Pfam" id="PF13280"/>
    </source>
</evidence>
<dbReference type="Proteomes" id="UP000186104">
    <property type="component" value="Chromosome"/>
</dbReference>
<gene>
    <name evidence="3" type="ORF">BJL86_1629</name>
</gene>
<evidence type="ECO:0000313" key="3">
    <source>
        <dbReference type="EMBL" id="ANI92406.1"/>
    </source>
</evidence>
<dbReference type="KEGG" id="dtm:BJL86_1629"/>